<reference evidence="2 3" key="1">
    <citation type="submission" date="2016-10" db="EMBL/GenBank/DDBJ databases">
        <authorList>
            <person name="de Groot N.N."/>
        </authorList>
    </citation>
    <scope>NUCLEOTIDE SEQUENCE [LARGE SCALE GENOMIC DNA]</scope>
    <source>
        <strain evidence="2 3">DSM 25294</strain>
    </source>
</reference>
<organism evidence="2 3">
    <name type="scientific">Aliiruegeria lutimaris</name>
    <dbReference type="NCBI Taxonomy" id="571298"/>
    <lineage>
        <taxon>Bacteria</taxon>
        <taxon>Pseudomonadati</taxon>
        <taxon>Pseudomonadota</taxon>
        <taxon>Alphaproteobacteria</taxon>
        <taxon>Rhodobacterales</taxon>
        <taxon>Roseobacteraceae</taxon>
        <taxon>Aliiruegeria</taxon>
    </lineage>
</organism>
<gene>
    <name evidence="2" type="ORF">SAMN04488026_104018</name>
</gene>
<dbReference type="RefSeq" id="WP_093159295.1">
    <property type="nucleotide sequence ID" value="NZ_FNEK01000040.1"/>
</dbReference>
<keyword evidence="1" id="KW-1133">Transmembrane helix</keyword>
<accession>A0A1G9BMI5</accession>
<name>A0A1G9BMI5_9RHOB</name>
<feature type="transmembrane region" description="Helical" evidence="1">
    <location>
        <begin position="68"/>
        <end position="91"/>
    </location>
</feature>
<feature type="transmembrane region" description="Helical" evidence="1">
    <location>
        <begin position="36"/>
        <end position="56"/>
    </location>
</feature>
<dbReference type="EMBL" id="FNEK01000040">
    <property type="protein sequence ID" value="SDK40613.1"/>
    <property type="molecule type" value="Genomic_DNA"/>
</dbReference>
<dbReference type="STRING" id="571298.SAMN04488026_104018"/>
<dbReference type="AlphaFoldDB" id="A0A1G9BMI5"/>
<keyword evidence="3" id="KW-1185">Reference proteome</keyword>
<proteinExistence type="predicted"/>
<evidence type="ECO:0000256" key="1">
    <source>
        <dbReference type="SAM" id="Phobius"/>
    </source>
</evidence>
<evidence type="ECO:0000313" key="3">
    <source>
        <dbReference type="Proteomes" id="UP000199382"/>
    </source>
</evidence>
<keyword evidence="1" id="KW-0472">Membrane</keyword>
<dbReference type="Proteomes" id="UP000199382">
    <property type="component" value="Unassembled WGS sequence"/>
</dbReference>
<evidence type="ECO:0000313" key="2">
    <source>
        <dbReference type="EMBL" id="SDK40613.1"/>
    </source>
</evidence>
<feature type="transmembrane region" description="Helical" evidence="1">
    <location>
        <begin position="12"/>
        <end position="30"/>
    </location>
</feature>
<sequence length="132" mass="14064">MVRMLINIATHILANAVGLFVASVLLGESFSFTAQGFIVATLLLSLAIAIAGPVIESMSEKSLPALKGGVALVTTFVGLWITTILVGGMQITGLSTWLLGTLIVWVATMIAIMVLPMFLLKKYVQSKKDDKK</sequence>
<dbReference type="OrthoDB" id="7867530at2"/>
<feature type="transmembrane region" description="Helical" evidence="1">
    <location>
        <begin position="97"/>
        <end position="120"/>
    </location>
</feature>
<keyword evidence="1" id="KW-0812">Transmembrane</keyword>
<protein>
    <submittedName>
        <fullName evidence="2">4 TMS phage holin, superfamily IV</fullName>
    </submittedName>
</protein>